<gene>
    <name evidence="11" type="ORF">N0F65_002712</name>
</gene>
<dbReference type="PANTHER" id="PTHR42648">
    <property type="entry name" value="TRANSPOSASE, PUTATIVE-RELATED"/>
    <property type="match status" value="1"/>
</dbReference>
<protein>
    <recommendedName>
        <fullName evidence="10">Integrase catalytic domain-containing protein</fullName>
    </recommendedName>
</protein>
<dbReference type="Pfam" id="PF00665">
    <property type="entry name" value="rve"/>
    <property type="match status" value="1"/>
</dbReference>
<dbReference type="SUPFAM" id="SSF53098">
    <property type="entry name" value="Ribonuclease H-like"/>
    <property type="match status" value="1"/>
</dbReference>
<dbReference type="Gene3D" id="3.30.420.10">
    <property type="entry name" value="Ribonuclease H-like superfamily/Ribonuclease H"/>
    <property type="match status" value="1"/>
</dbReference>
<keyword evidence="9" id="KW-0233">DNA recombination</keyword>
<dbReference type="Proteomes" id="UP001146120">
    <property type="component" value="Unassembled WGS sequence"/>
</dbReference>
<evidence type="ECO:0000256" key="6">
    <source>
        <dbReference type="ARBA" id="ARBA00022908"/>
    </source>
</evidence>
<evidence type="ECO:0000256" key="4">
    <source>
        <dbReference type="ARBA" id="ARBA00022801"/>
    </source>
</evidence>
<dbReference type="GO" id="GO:0015074">
    <property type="term" value="P:DNA integration"/>
    <property type="evidence" value="ECO:0007669"/>
    <property type="project" value="UniProtKB-KW"/>
</dbReference>
<reference evidence="11" key="2">
    <citation type="journal article" date="2023" name="Microbiol Resour">
        <title>Decontamination and Annotation of the Draft Genome Sequence of the Oomycete Lagenidium giganteum ARSEF 373.</title>
        <authorList>
            <person name="Morgan W.R."/>
            <person name="Tartar A."/>
        </authorList>
    </citation>
    <scope>NUCLEOTIDE SEQUENCE</scope>
    <source>
        <strain evidence="11">ARSEF 373</strain>
    </source>
</reference>
<keyword evidence="8" id="KW-0239">DNA-directed DNA polymerase</keyword>
<organism evidence="11 12">
    <name type="scientific">Lagenidium giganteum</name>
    <dbReference type="NCBI Taxonomy" id="4803"/>
    <lineage>
        <taxon>Eukaryota</taxon>
        <taxon>Sar</taxon>
        <taxon>Stramenopiles</taxon>
        <taxon>Oomycota</taxon>
        <taxon>Peronosporomycetes</taxon>
        <taxon>Pythiales</taxon>
        <taxon>Pythiaceae</taxon>
    </lineage>
</organism>
<keyword evidence="7" id="KW-0695">RNA-directed DNA polymerase</keyword>
<dbReference type="GO" id="GO:0003676">
    <property type="term" value="F:nucleic acid binding"/>
    <property type="evidence" value="ECO:0007669"/>
    <property type="project" value="InterPro"/>
</dbReference>
<dbReference type="PROSITE" id="PS50994">
    <property type="entry name" value="INTEGRASE"/>
    <property type="match status" value="1"/>
</dbReference>
<dbReference type="InterPro" id="IPR036397">
    <property type="entry name" value="RNaseH_sf"/>
</dbReference>
<keyword evidence="8" id="KW-0548">Nucleotidyltransferase</keyword>
<comment type="caution">
    <text evidence="11">The sequence shown here is derived from an EMBL/GenBank/DDBJ whole genome shotgun (WGS) entry which is preliminary data.</text>
</comment>
<dbReference type="Pfam" id="PF14223">
    <property type="entry name" value="Retrotran_gag_2"/>
    <property type="match status" value="1"/>
</dbReference>
<evidence type="ECO:0000256" key="5">
    <source>
        <dbReference type="ARBA" id="ARBA00022842"/>
    </source>
</evidence>
<evidence type="ECO:0000313" key="12">
    <source>
        <dbReference type="Proteomes" id="UP001146120"/>
    </source>
</evidence>
<dbReference type="PANTHER" id="PTHR42648:SF11">
    <property type="entry name" value="TRANSPOSON TY4-P GAG-POL POLYPROTEIN"/>
    <property type="match status" value="1"/>
</dbReference>
<keyword evidence="6" id="KW-0229">DNA integration</keyword>
<accession>A0AAV2Z4J9</accession>
<dbReference type="InterPro" id="IPR001584">
    <property type="entry name" value="Integrase_cat-core"/>
</dbReference>
<keyword evidence="2" id="KW-0479">Metal-binding</keyword>
<dbReference type="AlphaFoldDB" id="A0AAV2Z4J9"/>
<dbReference type="GO" id="GO:0003964">
    <property type="term" value="F:RNA-directed DNA polymerase activity"/>
    <property type="evidence" value="ECO:0007669"/>
    <property type="project" value="UniProtKB-KW"/>
</dbReference>
<keyword evidence="8" id="KW-0808">Transferase</keyword>
<keyword evidence="4" id="KW-0378">Hydrolase</keyword>
<feature type="domain" description="Integrase catalytic" evidence="10">
    <location>
        <begin position="182"/>
        <end position="338"/>
    </location>
</feature>
<dbReference type="GO" id="GO:0046872">
    <property type="term" value="F:metal ion binding"/>
    <property type="evidence" value="ECO:0007669"/>
    <property type="project" value="UniProtKB-KW"/>
</dbReference>
<evidence type="ECO:0000259" key="10">
    <source>
        <dbReference type="PROSITE" id="PS50994"/>
    </source>
</evidence>
<dbReference type="GO" id="GO:0004519">
    <property type="term" value="F:endonuclease activity"/>
    <property type="evidence" value="ECO:0007669"/>
    <property type="project" value="UniProtKB-KW"/>
</dbReference>
<evidence type="ECO:0000256" key="1">
    <source>
        <dbReference type="ARBA" id="ARBA00022722"/>
    </source>
</evidence>
<reference evidence="11" key="1">
    <citation type="submission" date="2022-11" db="EMBL/GenBank/DDBJ databases">
        <authorList>
            <person name="Morgan W.R."/>
            <person name="Tartar A."/>
        </authorList>
    </citation>
    <scope>NUCLEOTIDE SEQUENCE</scope>
    <source>
        <strain evidence="11">ARSEF 373</strain>
    </source>
</reference>
<dbReference type="InterPro" id="IPR012337">
    <property type="entry name" value="RNaseH-like_sf"/>
</dbReference>
<evidence type="ECO:0000313" key="11">
    <source>
        <dbReference type="EMBL" id="DBA00469.1"/>
    </source>
</evidence>
<dbReference type="EMBL" id="DAKRPA010000063">
    <property type="protein sequence ID" value="DBA00469.1"/>
    <property type="molecule type" value="Genomic_DNA"/>
</dbReference>
<keyword evidence="12" id="KW-1185">Reference proteome</keyword>
<evidence type="ECO:0000256" key="9">
    <source>
        <dbReference type="ARBA" id="ARBA00023172"/>
    </source>
</evidence>
<keyword evidence="3" id="KW-0255">Endonuclease</keyword>
<dbReference type="GO" id="GO:0006310">
    <property type="term" value="P:DNA recombination"/>
    <property type="evidence" value="ECO:0007669"/>
    <property type="project" value="UniProtKB-KW"/>
</dbReference>
<evidence type="ECO:0000256" key="2">
    <source>
        <dbReference type="ARBA" id="ARBA00022723"/>
    </source>
</evidence>
<keyword evidence="1" id="KW-0540">Nuclease</keyword>
<dbReference type="InterPro" id="IPR039537">
    <property type="entry name" value="Retrotran_Ty1/copia-like"/>
</dbReference>
<proteinExistence type="predicted"/>
<evidence type="ECO:0000256" key="8">
    <source>
        <dbReference type="ARBA" id="ARBA00022932"/>
    </source>
</evidence>
<dbReference type="GO" id="GO:0016787">
    <property type="term" value="F:hydrolase activity"/>
    <property type="evidence" value="ECO:0007669"/>
    <property type="project" value="UniProtKB-KW"/>
</dbReference>
<evidence type="ECO:0000256" key="7">
    <source>
        <dbReference type="ARBA" id="ARBA00022918"/>
    </source>
</evidence>
<name>A0AAV2Z4J9_9STRA</name>
<sequence>MLAYALSQSAHVHIVFCLADNVIKRMVALIEEGNPVKLWSDLEAMFAKNAVGSSMVTRKQFYLRTMKSGETVKVYYESLRAKQQDVNREKILVDDEELATVMLCNEIDAYPDVAERFYRNERNRDYMATRLNHISFDATEAMNKHGIVEGVKIDNTDMKAYDCVACIESRMKRMSYAKSPKRETHPLSKISLDICSVNAVALCGGTMFLLMVDEATRYKWAFVLKTKKDAAHHIQVQLSRLSKRFEGQFPVKVLHSDQGGEFLGMELRVWCESHVIEQHFTNAYSPEENAIVERANGAILQKIRTMLNATRLPDTLWGEAIQHVIDTDNVSPTEGLHG</sequence>
<dbReference type="GO" id="GO:0003887">
    <property type="term" value="F:DNA-directed DNA polymerase activity"/>
    <property type="evidence" value="ECO:0007669"/>
    <property type="project" value="UniProtKB-KW"/>
</dbReference>
<keyword evidence="5" id="KW-0460">Magnesium</keyword>
<evidence type="ECO:0000256" key="3">
    <source>
        <dbReference type="ARBA" id="ARBA00022759"/>
    </source>
</evidence>